<reference evidence="1 2" key="1">
    <citation type="submission" date="2019-07" db="EMBL/GenBank/DDBJ databases">
        <title>Genomic Encyclopedia of Archaeal and Bacterial Type Strains, Phase II (KMG-II): from individual species to whole genera.</title>
        <authorList>
            <person name="Goeker M."/>
        </authorList>
    </citation>
    <scope>NUCLEOTIDE SEQUENCE [LARGE SCALE GENOMIC DNA]</scope>
    <source>
        <strain evidence="1 2">DSM 17527</strain>
    </source>
</reference>
<evidence type="ECO:0000313" key="1">
    <source>
        <dbReference type="EMBL" id="TYP70360.1"/>
    </source>
</evidence>
<dbReference type="Proteomes" id="UP000324376">
    <property type="component" value="Unassembled WGS sequence"/>
</dbReference>
<dbReference type="GO" id="GO:0016787">
    <property type="term" value="F:hydrolase activity"/>
    <property type="evidence" value="ECO:0007669"/>
    <property type="project" value="UniProtKB-KW"/>
</dbReference>
<keyword evidence="2" id="KW-1185">Reference proteome</keyword>
<evidence type="ECO:0000313" key="2">
    <source>
        <dbReference type="Proteomes" id="UP000324376"/>
    </source>
</evidence>
<proteinExistence type="predicted"/>
<dbReference type="RefSeq" id="WP_148783735.1">
    <property type="nucleotide sequence ID" value="NZ_VNHU01000013.1"/>
</dbReference>
<dbReference type="AlphaFoldDB" id="A0A5S5BW28"/>
<gene>
    <name evidence="1" type="ORF">BD809_11324</name>
</gene>
<dbReference type="EMBL" id="VNHU01000013">
    <property type="protein sequence ID" value="TYP70360.1"/>
    <property type="molecule type" value="Genomic_DNA"/>
</dbReference>
<dbReference type="Gene3D" id="3.40.50.1820">
    <property type="entry name" value="alpha/beta hydrolase"/>
    <property type="match status" value="1"/>
</dbReference>
<accession>A0A5S5BW28</accession>
<protein>
    <submittedName>
        <fullName evidence="1">Dienelactone hydrolase</fullName>
    </submittedName>
</protein>
<dbReference type="InterPro" id="IPR029058">
    <property type="entry name" value="AB_hydrolase_fold"/>
</dbReference>
<organism evidence="1 2">
    <name type="scientific">Aquimarina intermedia</name>
    <dbReference type="NCBI Taxonomy" id="350814"/>
    <lineage>
        <taxon>Bacteria</taxon>
        <taxon>Pseudomonadati</taxon>
        <taxon>Bacteroidota</taxon>
        <taxon>Flavobacteriia</taxon>
        <taxon>Flavobacteriales</taxon>
        <taxon>Flavobacteriaceae</taxon>
        <taxon>Aquimarina</taxon>
    </lineage>
</organism>
<keyword evidence="1" id="KW-0378">Hydrolase</keyword>
<dbReference type="SUPFAM" id="SSF53474">
    <property type="entry name" value="alpha/beta-Hydrolases"/>
    <property type="match status" value="1"/>
</dbReference>
<sequence length="182" mass="21119">MSRLKPKLIILSDIWGIVTDSWIEGYRDFLEPYFQIQLLDVRLLGGIDLSVSQIDLLHDQFITKGIAKAVNELRTMDTEYVLAFSIGGTIAWKAVLQGLQLRNLYAVSSTRLRKEQGPLNCDVSLFYGGLDANMPNSHWQKKFVNQRIEYPGERHEFYRKHHYAELITQYIIRKLLMSKNIS</sequence>
<name>A0A5S5BW28_9FLAO</name>
<dbReference type="OrthoDB" id="1118894at2"/>
<comment type="caution">
    <text evidence="1">The sequence shown here is derived from an EMBL/GenBank/DDBJ whole genome shotgun (WGS) entry which is preliminary data.</text>
</comment>